<feature type="transmembrane region" description="Helical" evidence="6">
    <location>
        <begin position="394"/>
        <end position="414"/>
    </location>
</feature>
<reference evidence="7" key="1">
    <citation type="journal article" date="2009" name="Rice">
        <title>De Novo Next Generation Sequencing of Plant Genomes.</title>
        <authorList>
            <person name="Rounsley S."/>
            <person name="Marri P.R."/>
            <person name="Yu Y."/>
            <person name="He R."/>
            <person name="Sisneros N."/>
            <person name="Goicoechea J.L."/>
            <person name="Lee S.J."/>
            <person name="Angelova A."/>
            <person name="Kudrna D."/>
            <person name="Luo M."/>
            <person name="Affourtit J."/>
            <person name="Desany B."/>
            <person name="Knight J."/>
            <person name="Niazi F."/>
            <person name="Egholm M."/>
            <person name="Wing R.A."/>
        </authorList>
    </citation>
    <scope>NUCLEOTIDE SEQUENCE [LARGE SCALE GENOMIC DNA]</scope>
    <source>
        <strain evidence="7">cv. IRGC 105608</strain>
    </source>
</reference>
<evidence type="ECO:0000256" key="1">
    <source>
        <dbReference type="ARBA" id="ARBA00004141"/>
    </source>
</evidence>
<evidence type="ECO:0000256" key="6">
    <source>
        <dbReference type="SAM" id="Phobius"/>
    </source>
</evidence>
<evidence type="ECO:0000256" key="5">
    <source>
        <dbReference type="ARBA" id="ARBA00023136"/>
    </source>
</evidence>
<dbReference type="EnsemblPlants" id="OBART01G05180.1">
    <property type="protein sequence ID" value="OBART01G05180.1"/>
    <property type="gene ID" value="OBART01G05180"/>
</dbReference>
<evidence type="ECO:0000256" key="2">
    <source>
        <dbReference type="ARBA" id="ARBA00006665"/>
    </source>
</evidence>
<comment type="subcellular location">
    <subcellularLocation>
        <location evidence="1">Membrane</location>
        <topology evidence="1">Multi-pass membrane protein</topology>
    </subcellularLocation>
</comment>
<dbReference type="eggNOG" id="KOG2592">
    <property type="taxonomic scope" value="Eukaryota"/>
</dbReference>
<feature type="transmembrane region" description="Helical" evidence="6">
    <location>
        <begin position="503"/>
        <end position="526"/>
    </location>
</feature>
<feature type="transmembrane region" description="Helical" evidence="6">
    <location>
        <begin position="325"/>
        <end position="344"/>
    </location>
</feature>
<dbReference type="AlphaFoldDB" id="A0A0D3EKB4"/>
<dbReference type="GO" id="GO:0016020">
    <property type="term" value="C:membrane"/>
    <property type="evidence" value="ECO:0007669"/>
    <property type="project" value="UniProtKB-SubCell"/>
</dbReference>
<evidence type="ECO:0008006" key="9">
    <source>
        <dbReference type="Google" id="ProtNLM"/>
    </source>
</evidence>
<keyword evidence="5 6" id="KW-0472">Membrane</keyword>
<organism evidence="7">
    <name type="scientific">Oryza barthii</name>
    <dbReference type="NCBI Taxonomy" id="65489"/>
    <lineage>
        <taxon>Eukaryota</taxon>
        <taxon>Viridiplantae</taxon>
        <taxon>Streptophyta</taxon>
        <taxon>Embryophyta</taxon>
        <taxon>Tracheophyta</taxon>
        <taxon>Spermatophyta</taxon>
        <taxon>Magnoliopsida</taxon>
        <taxon>Liliopsida</taxon>
        <taxon>Poales</taxon>
        <taxon>Poaceae</taxon>
        <taxon>BOP clade</taxon>
        <taxon>Oryzoideae</taxon>
        <taxon>Oryzeae</taxon>
        <taxon>Oryzinae</taxon>
        <taxon>Oryza</taxon>
    </lineage>
</organism>
<feature type="transmembrane region" description="Helical" evidence="6">
    <location>
        <begin position="229"/>
        <end position="246"/>
    </location>
</feature>
<accession>A0A0D3EKB4</accession>
<dbReference type="InterPro" id="IPR005016">
    <property type="entry name" value="TDE1/TMS"/>
</dbReference>
<name>A0A0D3EKB4_9ORYZ</name>
<keyword evidence="4 6" id="KW-1133">Transmembrane helix</keyword>
<evidence type="ECO:0000313" key="7">
    <source>
        <dbReference type="EnsemblPlants" id="OBART01G05180.1"/>
    </source>
</evidence>
<dbReference type="STRING" id="65489.A0A0D3EKB4"/>
<dbReference type="Proteomes" id="UP000026960">
    <property type="component" value="Chromosome 1"/>
</dbReference>
<feature type="transmembrane region" description="Helical" evidence="6">
    <location>
        <begin position="461"/>
        <end position="483"/>
    </location>
</feature>
<feature type="transmembrane region" description="Helical" evidence="6">
    <location>
        <begin position="32"/>
        <end position="50"/>
    </location>
</feature>
<feature type="transmembrane region" description="Helical" evidence="6">
    <location>
        <begin position="364"/>
        <end position="387"/>
    </location>
</feature>
<dbReference type="Pfam" id="PF03348">
    <property type="entry name" value="Serinc"/>
    <property type="match status" value="1"/>
</dbReference>
<feature type="transmembrane region" description="Helical" evidence="6">
    <location>
        <begin position="420"/>
        <end position="440"/>
    </location>
</feature>
<comment type="similarity">
    <text evidence="2">Belongs to the TDE1 family.</text>
</comment>
<evidence type="ECO:0000256" key="4">
    <source>
        <dbReference type="ARBA" id="ARBA00022989"/>
    </source>
</evidence>
<reference evidence="7" key="2">
    <citation type="submission" date="2015-03" db="UniProtKB">
        <authorList>
            <consortium name="EnsemblPlants"/>
        </authorList>
    </citation>
    <scope>IDENTIFICATION</scope>
</reference>
<dbReference type="PANTHER" id="PTHR10383:SF63">
    <property type="entry name" value="OS01G0179800 PROTEIN"/>
    <property type="match status" value="1"/>
</dbReference>
<dbReference type="PaxDb" id="65489-OBART01G05180.1"/>
<evidence type="ECO:0000313" key="8">
    <source>
        <dbReference type="Proteomes" id="UP000026960"/>
    </source>
</evidence>
<keyword evidence="8" id="KW-1185">Reference proteome</keyword>
<proteinExistence type="inferred from homology"/>
<dbReference type="Gramene" id="OBART01G05180.1">
    <property type="protein sequence ID" value="OBART01G05180.1"/>
    <property type="gene ID" value="OBART01G05180"/>
</dbReference>
<protein>
    <recommendedName>
        <fullName evidence="9">Serine incorporator</fullName>
    </recommendedName>
</protein>
<dbReference type="HOGENOM" id="CLU_486972_0_0_1"/>
<evidence type="ECO:0000256" key="3">
    <source>
        <dbReference type="ARBA" id="ARBA00022692"/>
    </source>
</evidence>
<sequence length="560" mass="62079">MHGQGHKSNERPRRAFVERDGRRCQVGHSRQVNSRAFFLLLASFACLLWLRREQKKKKKEAHRAAARHLHLHSSSSTLAISHICDARQNKTLLPSRQWRPLKLPPALLPLHLRRSSIPAVACRIRSIRGGGICSGLAYKARHGQTKTNALIWEFMSLVQRKHTHELSLSGVRSWGSMTLGSGGMAAEEGGGNGEAAARGERCVVVAVEETCCACAQLVVGPPNPMMARYVYAFVFLATNLLAWTLRDFGHPVLAELRRLRGSCQGAGYCLGAEGVLRVSLGCFTHDRRNSWHSEWWPAKIVLWMGFTVVPFFLPSPLIQLYGKIAHFGAGAFLVIQLVSVTRFITWLNDCCRSETNLKRCHMQVQVVSIAAYVGSILGVVLMYVWYAPRPSCKLNILFITVTLVLVQLMTGVSLSSKVKAGYLAPGLMGVYIVFLCWTAIRSEPHTEICNKKAEVATSADWVNIASFVIAVIVIVTATFATGIDSKCLQFKKAESEQPEDDDIPYGFGFFHFVFAMGAMYFAMLFVGWNANQTMEKWTIDVGWASTWVRGGQVGSSPEGT</sequence>
<dbReference type="PANTHER" id="PTHR10383">
    <property type="entry name" value="SERINE INCORPORATOR"/>
    <property type="match status" value="1"/>
</dbReference>
<keyword evidence="3 6" id="KW-0812">Transmembrane</keyword>
<feature type="transmembrane region" description="Helical" evidence="6">
    <location>
        <begin position="295"/>
        <end position="313"/>
    </location>
</feature>